<feature type="transmembrane region" description="Helical" evidence="6">
    <location>
        <begin position="52"/>
        <end position="73"/>
    </location>
</feature>
<dbReference type="Pfam" id="PF09335">
    <property type="entry name" value="VTT_dom"/>
    <property type="match status" value="1"/>
</dbReference>
<feature type="domain" description="VTT" evidence="7">
    <location>
        <begin position="32"/>
        <end position="154"/>
    </location>
</feature>
<keyword evidence="4 6" id="KW-1133">Transmembrane helix</keyword>
<organism evidence="8 9">
    <name type="scientific">Hyphomicrobium facile</name>
    <dbReference type="NCBI Taxonomy" id="51670"/>
    <lineage>
        <taxon>Bacteria</taxon>
        <taxon>Pseudomonadati</taxon>
        <taxon>Pseudomonadota</taxon>
        <taxon>Alphaproteobacteria</taxon>
        <taxon>Hyphomicrobiales</taxon>
        <taxon>Hyphomicrobiaceae</taxon>
        <taxon>Hyphomicrobium</taxon>
    </lineage>
</organism>
<comment type="subcellular location">
    <subcellularLocation>
        <location evidence="1">Cell membrane</location>
        <topology evidence="1">Multi-pass membrane protein</topology>
    </subcellularLocation>
</comment>
<keyword evidence="9" id="KW-1185">Reference proteome</keyword>
<dbReference type="AlphaFoldDB" id="A0A1I7N1H2"/>
<accession>A0A1I7N1H2</accession>
<dbReference type="InterPro" id="IPR032816">
    <property type="entry name" value="VTT_dom"/>
</dbReference>
<dbReference type="InterPro" id="IPR051311">
    <property type="entry name" value="DedA_domain"/>
</dbReference>
<feature type="transmembrane region" description="Helical" evidence="6">
    <location>
        <begin position="138"/>
        <end position="159"/>
    </location>
</feature>
<evidence type="ECO:0000256" key="4">
    <source>
        <dbReference type="ARBA" id="ARBA00022989"/>
    </source>
</evidence>
<evidence type="ECO:0000313" key="9">
    <source>
        <dbReference type="Proteomes" id="UP000199423"/>
    </source>
</evidence>
<name>A0A1I7N1H2_9HYPH</name>
<feature type="transmembrane region" description="Helical" evidence="6">
    <location>
        <begin position="14"/>
        <end position="40"/>
    </location>
</feature>
<dbReference type="RefSeq" id="WP_092865031.1">
    <property type="nucleotide sequence ID" value="NZ_FPCH01000001.1"/>
</dbReference>
<evidence type="ECO:0000256" key="2">
    <source>
        <dbReference type="ARBA" id="ARBA00022475"/>
    </source>
</evidence>
<reference evidence="9" key="1">
    <citation type="submission" date="2016-10" db="EMBL/GenBank/DDBJ databases">
        <authorList>
            <person name="Varghese N."/>
            <person name="Submissions S."/>
        </authorList>
    </citation>
    <scope>NUCLEOTIDE SEQUENCE [LARGE SCALE GENOMIC DNA]</scope>
    <source>
        <strain evidence="9">DSM 1565</strain>
    </source>
</reference>
<sequence length="221" mass="23538">MISPAELHHLFETYGIWTVGIIVGLESLGIPLPGEAVLIIASIYAATHDGNIAMVIAAATIGAIVGDNIGYIIGREFGYPLVLKFGSYVGLTEGRIKLGQFLFQKHGGKVVFFGRFFAVLRFLAALLAGINRLAWPRFLVANALGGLIWASIVGMSAYTFSRSFHEVQGPLGVIAIAIAIGIVIAIFFYLKRHEAELQAEAEASLPGPLPGLHTGGPPTVR</sequence>
<evidence type="ECO:0000313" key="8">
    <source>
        <dbReference type="EMBL" id="SFV28527.1"/>
    </source>
</evidence>
<evidence type="ECO:0000256" key="1">
    <source>
        <dbReference type="ARBA" id="ARBA00004651"/>
    </source>
</evidence>
<evidence type="ECO:0000259" key="7">
    <source>
        <dbReference type="Pfam" id="PF09335"/>
    </source>
</evidence>
<dbReference type="STRING" id="51670.SAMN04488557_1027"/>
<keyword evidence="5 6" id="KW-0472">Membrane</keyword>
<evidence type="ECO:0000256" key="3">
    <source>
        <dbReference type="ARBA" id="ARBA00022692"/>
    </source>
</evidence>
<keyword evidence="3 6" id="KW-0812">Transmembrane</keyword>
<dbReference type="PANTHER" id="PTHR42709">
    <property type="entry name" value="ALKALINE PHOSPHATASE LIKE PROTEIN"/>
    <property type="match status" value="1"/>
</dbReference>
<proteinExistence type="predicted"/>
<dbReference type="OrthoDB" id="9813426at2"/>
<gene>
    <name evidence="8" type="ORF">SAMN04488557_1027</name>
</gene>
<feature type="transmembrane region" description="Helical" evidence="6">
    <location>
        <begin position="171"/>
        <end position="190"/>
    </location>
</feature>
<dbReference type="PANTHER" id="PTHR42709:SF6">
    <property type="entry name" value="UNDECAPRENYL PHOSPHATE TRANSPORTER A"/>
    <property type="match status" value="1"/>
</dbReference>
<evidence type="ECO:0000256" key="6">
    <source>
        <dbReference type="SAM" id="Phobius"/>
    </source>
</evidence>
<dbReference type="GO" id="GO:0005886">
    <property type="term" value="C:plasma membrane"/>
    <property type="evidence" value="ECO:0007669"/>
    <property type="project" value="UniProtKB-SubCell"/>
</dbReference>
<dbReference type="EMBL" id="FPCH01000001">
    <property type="protein sequence ID" value="SFV28527.1"/>
    <property type="molecule type" value="Genomic_DNA"/>
</dbReference>
<protein>
    <submittedName>
        <fullName evidence="8">Membrane protein DedA, SNARE-associated domain</fullName>
    </submittedName>
</protein>
<keyword evidence="2" id="KW-1003">Cell membrane</keyword>
<feature type="transmembrane region" description="Helical" evidence="6">
    <location>
        <begin position="112"/>
        <end position="131"/>
    </location>
</feature>
<dbReference type="Proteomes" id="UP000199423">
    <property type="component" value="Unassembled WGS sequence"/>
</dbReference>
<evidence type="ECO:0000256" key="5">
    <source>
        <dbReference type="ARBA" id="ARBA00023136"/>
    </source>
</evidence>